<dbReference type="EMBL" id="GBHO01000386">
    <property type="protein sequence ID" value="JAG43218.1"/>
    <property type="molecule type" value="Transcribed_RNA"/>
</dbReference>
<accession>A0A0A9ZHF3</accession>
<reference evidence="1" key="2">
    <citation type="submission" date="2014-07" db="EMBL/GenBank/DDBJ databases">
        <authorList>
            <person name="Hull J."/>
        </authorList>
    </citation>
    <scope>NUCLEOTIDE SEQUENCE</scope>
</reference>
<organism evidence="1">
    <name type="scientific">Lygus hesperus</name>
    <name type="common">Western plant bug</name>
    <dbReference type="NCBI Taxonomy" id="30085"/>
    <lineage>
        <taxon>Eukaryota</taxon>
        <taxon>Metazoa</taxon>
        <taxon>Ecdysozoa</taxon>
        <taxon>Arthropoda</taxon>
        <taxon>Hexapoda</taxon>
        <taxon>Insecta</taxon>
        <taxon>Pterygota</taxon>
        <taxon>Neoptera</taxon>
        <taxon>Paraneoptera</taxon>
        <taxon>Hemiptera</taxon>
        <taxon>Heteroptera</taxon>
        <taxon>Panheteroptera</taxon>
        <taxon>Cimicomorpha</taxon>
        <taxon>Miridae</taxon>
        <taxon>Mirini</taxon>
        <taxon>Lygus</taxon>
    </lineage>
</organism>
<sequence>MRNLNRFSFARPMRSQLKMVRSDLFITSLKYHGTSLGCLINWLVHNPTVTNLSRCTSLFEMALSSPHSSLKGMNMTGSTRVFKQPLSSSGVCNRFRLDAKMSGNPQDDDYEVLAIAKEFQEQD</sequence>
<name>A0A0A9ZHF3_LYGHE</name>
<gene>
    <name evidence="1" type="primary">p2ox</name>
    <name evidence="1" type="ORF">CM83_38886</name>
</gene>
<evidence type="ECO:0000313" key="1">
    <source>
        <dbReference type="EMBL" id="JAG43218.1"/>
    </source>
</evidence>
<protein>
    <submittedName>
        <fullName evidence="1">Pyranose 2-oxidase</fullName>
    </submittedName>
</protein>
<reference evidence="1" key="1">
    <citation type="journal article" date="2014" name="PLoS ONE">
        <title>Transcriptome-Based Identification of ABC Transporters in the Western Tarnished Plant Bug Lygus hesperus.</title>
        <authorList>
            <person name="Hull J.J."/>
            <person name="Chaney K."/>
            <person name="Geib S.M."/>
            <person name="Fabrick J.A."/>
            <person name="Brent C.S."/>
            <person name="Walsh D."/>
            <person name="Lavine L.C."/>
        </authorList>
    </citation>
    <scope>NUCLEOTIDE SEQUENCE</scope>
</reference>
<proteinExistence type="predicted"/>
<dbReference type="AlphaFoldDB" id="A0A0A9ZHF3"/>